<reference evidence="1" key="1">
    <citation type="submission" date="2022-04" db="EMBL/GenBank/DDBJ databases">
        <title>Jade perch genome.</title>
        <authorList>
            <person name="Chao B."/>
        </authorList>
    </citation>
    <scope>NUCLEOTIDE SEQUENCE</scope>
    <source>
        <strain evidence="1">CB-2022</strain>
    </source>
</reference>
<accession>A0ACB8VU47</accession>
<evidence type="ECO:0000313" key="2">
    <source>
        <dbReference type="Proteomes" id="UP000831701"/>
    </source>
</evidence>
<name>A0ACB8VU47_9TELE</name>
<gene>
    <name evidence="1" type="ORF">L3Q82_015162</name>
</gene>
<sequence>MSHREEASGKTQDTLERLCLSAFWPGNIASEVPPEELEEVSGDTSVPAVLPTRLPANTERPPTKPTLTPSPSVLPSPALLCFAIHHRLSNHPSSHHPSLSTFSPHQLLPEKADEERRPWWPRCTIHPSVGRAENKIHSRR</sequence>
<comment type="caution">
    <text evidence="1">The sequence shown here is derived from an EMBL/GenBank/DDBJ whole genome shotgun (WGS) entry which is preliminary data.</text>
</comment>
<proteinExistence type="predicted"/>
<feature type="non-terminal residue" evidence="1">
    <location>
        <position position="140"/>
    </location>
</feature>
<protein>
    <submittedName>
        <fullName evidence="1">Uncharacterized protein</fullName>
    </submittedName>
</protein>
<evidence type="ECO:0000313" key="1">
    <source>
        <dbReference type="EMBL" id="KAI3358753.1"/>
    </source>
</evidence>
<organism evidence="1 2">
    <name type="scientific">Scortum barcoo</name>
    <name type="common">barcoo grunter</name>
    <dbReference type="NCBI Taxonomy" id="214431"/>
    <lineage>
        <taxon>Eukaryota</taxon>
        <taxon>Metazoa</taxon>
        <taxon>Chordata</taxon>
        <taxon>Craniata</taxon>
        <taxon>Vertebrata</taxon>
        <taxon>Euteleostomi</taxon>
        <taxon>Actinopterygii</taxon>
        <taxon>Neopterygii</taxon>
        <taxon>Teleostei</taxon>
        <taxon>Neoteleostei</taxon>
        <taxon>Acanthomorphata</taxon>
        <taxon>Eupercaria</taxon>
        <taxon>Centrarchiformes</taxon>
        <taxon>Terapontoidei</taxon>
        <taxon>Terapontidae</taxon>
        <taxon>Scortum</taxon>
    </lineage>
</organism>
<dbReference type="Proteomes" id="UP000831701">
    <property type="component" value="Chromosome 18"/>
</dbReference>
<dbReference type="EMBL" id="CM041548">
    <property type="protein sequence ID" value="KAI3358753.1"/>
    <property type="molecule type" value="Genomic_DNA"/>
</dbReference>
<keyword evidence="2" id="KW-1185">Reference proteome</keyword>